<dbReference type="AlphaFoldDB" id="A0AAD7CMY4"/>
<dbReference type="Proteomes" id="UP001221757">
    <property type="component" value="Unassembled WGS sequence"/>
</dbReference>
<evidence type="ECO:0000313" key="3">
    <source>
        <dbReference type="Proteomes" id="UP001221757"/>
    </source>
</evidence>
<feature type="compositionally biased region" description="Basic and acidic residues" evidence="1">
    <location>
        <begin position="143"/>
        <end position="183"/>
    </location>
</feature>
<sequence>MHLFDPYNELVGHPDPFFNSLHKLPPVMLGYRQLSSHAEVARDFRQLSVFASHDTDVAEDTYINLLDKQGSIYVFLQEEERVVGLLVSQLHRSLELPCGCYGTIVQTEMELAAGRTVTDHSGEVNVIEAERDEKHEHLKGKGSARDTKSRRHLAERSCHHAEERGAHLRRREDAHRKENEKLRGFKVPININKPHGANRGELGDTKQAASRMEKARSRITSGIQETKIALNSEIKEIGSQPQRISQNERNENESKNTEKGIEERESAPKGECMSEQGPKSPSRSQARRRDDRAYKRQDDIEFRRALGLAS</sequence>
<organism evidence="2 3">
    <name type="scientific">Mycena rosella</name>
    <name type="common">Pink bonnet</name>
    <name type="synonym">Agaricus rosellus</name>
    <dbReference type="NCBI Taxonomy" id="1033263"/>
    <lineage>
        <taxon>Eukaryota</taxon>
        <taxon>Fungi</taxon>
        <taxon>Dikarya</taxon>
        <taxon>Basidiomycota</taxon>
        <taxon>Agaricomycotina</taxon>
        <taxon>Agaricomycetes</taxon>
        <taxon>Agaricomycetidae</taxon>
        <taxon>Agaricales</taxon>
        <taxon>Marasmiineae</taxon>
        <taxon>Mycenaceae</taxon>
        <taxon>Mycena</taxon>
    </lineage>
</organism>
<protein>
    <submittedName>
        <fullName evidence="2">Uncharacterized protein</fullName>
    </submittedName>
</protein>
<gene>
    <name evidence="2" type="ORF">B0H17DRAFT_1146926</name>
</gene>
<reference evidence="2" key="1">
    <citation type="submission" date="2023-03" db="EMBL/GenBank/DDBJ databases">
        <title>Massive genome expansion in bonnet fungi (Mycena s.s.) driven by repeated elements and novel gene families across ecological guilds.</title>
        <authorList>
            <consortium name="Lawrence Berkeley National Laboratory"/>
            <person name="Harder C.B."/>
            <person name="Miyauchi S."/>
            <person name="Viragh M."/>
            <person name="Kuo A."/>
            <person name="Thoen E."/>
            <person name="Andreopoulos B."/>
            <person name="Lu D."/>
            <person name="Skrede I."/>
            <person name="Drula E."/>
            <person name="Henrissat B."/>
            <person name="Morin E."/>
            <person name="Kohler A."/>
            <person name="Barry K."/>
            <person name="LaButti K."/>
            <person name="Morin E."/>
            <person name="Salamov A."/>
            <person name="Lipzen A."/>
            <person name="Mereny Z."/>
            <person name="Hegedus B."/>
            <person name="Baldrian P."/>
            <person name="Stursova M."/>
            <person name="Weitz H."/>
            <person name="Taylor A."/>
            <person name="Grigoriev I.V."/>
            <person name="Nagy L.G."/>
            <person name="Martin F."/>
            <person name="Kauserud H."/>
        </authorList>
    </citation>
    <scope>NUCLEOTIDE SEQUENCE</scope>
    <source>
        <strain evidence="2">CBHHK067</strain>
    </source>
</reference>
<comment type="caution">
    <text evidence="2">The sequence shown here is derived from an EMBL/GenBank/DDBJ whole genome shotgun (WGS) entry which is preliminary data.</text>
</comment>
<evidence type="ECO:0000313" key="2">
    <source>
        <dbReference type="EMBL" id="KAJ7653864.1"/>
    </source>
</evidence>
<feature type="compositionally biased region" description="Basic and acidic residues" evidence="1">
    <location>
        <begin position="246"/>
        <end position="268"/>
    </location>
</feature>
<evidence type="ECO:0000256" key="1">
    <source>
        <dbReference type="SAM" id="MobiDB-lite"/>
    </source>
</evidence>
<accession>A0AAD7CMY4</accession>
<proteinExistence type="predicted"/>
<name>A0AAD7CMY4_MYCRO</name>
<dbReference type="EMBL" id="JARKIE010000328">
    <property type="protein sequence ID" value="KAJ7653864.1"/>
    <property type="molecule type" value="Genomic_DNA"/>
</dbReference>
<feature type="region of interest" description="Disordered" evidence="1">
    <location>
        <begin position="133"/>
        <end position="220"/>
    </location>
</feature>
<feature type="region of interest" description="Disordered" evidence="1">
    <location>
        <begin position="233"/>
        <end position="310"/>
    </location>
</feature>
<feature type="compositionally biased region" description="Basic and acidic residues" evidence="1">
    <location>
        <begin position="287"/>
        <end position="304"/>
    </location>
</feature>
<keyword evidence="3" id="KW-1185">Reference proteome</keyword>